<dbReference type="Pfam" id="PF13830">
    <property type="entry name" value="DUF4192"/>
    <property type="match status" value="1"/>
</dbReference>
<dbReference type="RefSeq" id="WP_284823387.1">
    <property type="nucleotide sequence ID" value="NZ_CP126969.1"/>
</dbReference>
<keyword evidence="2" id="KW-1185">Reference proteome</keyword>
<accession>A0ABY8VAY2</accession>
<reference evidence="1 2" key="1">
    <citation type="submission" date="2023-05" db="EMBL/GenBank/DDBJ databases">
        <title>Corynebacterium suedekumii sp. nov. and Corynebacterium breve sp. nov. isolated from raw cow's milk.</title>
        <authorList>
            <person name="Baer M.K."/>
            <person name="Mehl L."/>
            <person name="Hellmuth R."/>
            <person name="Marke G."/>
            <person name="Lipski A."/>
        </authorList>
    </citation>
    <scope>NUCLEOTIDE SEQUENCE [LARGE SCALE GENOMIC DNA]</scope>
    <source>
        <strain evidence="1 2">R4</strain>
    </source>
</reference>
<sequence length="365" mass="39203">MTNIDNHSIPPLTQPGELIAAIPGVLGFYPQDSVVLIGFMLDDDHPHSLLLGPVMRADLDNTDTVSDALHFPPATACDVFLAVLVSDDTTSRQYKRAVSTLKNMVDAFGHPFIDACWSVPEIATGAAFYVEFGPDDDDLIGGIVDNVAMSPAMKPLLDHGALPALSRAEAFAYFQAECVYDPDTQALARLAYSRADELIARDDAGAPGADRAVDQSARIIVNAPQYSLVTVDNAPKVNDVLPEEDDLLTVLTCLARSRLRDCLVPTAVAHPRRSAPVFLAIAREFDGVIRSNALCLWAIVATAHSLSSWATAALIIVQEELPGHALADALFKALMLGDFDGMLKVVQKGAHEQRRRLVPSDGKAA</sequence>
<protein>
    <submittedName>
        <fullName evidence="1">DUF4192 domain-containing protein</fullName>
    </submittedName>
</protein>
<evidence type="ECO:0000313" key="1">
    <source>
        <dbReference type="EMBL" id="WIM66766.1"/>
    </source>
</evidence>
<name>A0ABY8VAY2_9CORY</name>
<proteinExistence type="predicted"/>
<dbReference type="EMBL" id="CP126969">
    <property type="protein sequence ID" value="WIM66766.1"/>
    <property type="molecule type" value="Genomic_DNA"/>
</dbReference>
<organism evidence="1 2">
    <name type="scientific">Corynebacterium breve</name>
    <dbReference type="NCBI Taxonomy" id="3049799"/>
    <lineage>
        <taxon>Bacteria</taxon>
        <taxon>Bacillati</taxon>
        <taxon>Actinomycetota</taxon>
        <taxon>Actinomycetes</taxon>
        <taxon>Mycobacteriales</taxon>
        <taxon>Corynebacteriaceae</taxon>
        <taxon>Corynebacterium</taxon>
    </lineage>
</organism>
<evidence type="ECO:0000313" key="2">
    <source>
        <dbReference type="Proteomes" id="UP001225598"/>
    </source>
</evidence>
<dbReference type="Proteomes" id="UP001225598">
    <property type="component" value="Chromosome"/>
</dbReference>
<gene>
    <name evidence="1" type="ORF">QP027_06390</name>
</gene>
<dbReference type="InterPro" id="IPR025447">
    <property type="entry name" value="DUF4192"/>
</dbReference>